<keyword evidence="3" id="KW-1185">Reference proteome</keyword>
<sequence length="89" mass="10752">MEWKSLKLAYKRNFENEIEETTLEAQYFLKTGKLVELTEQNLIDYFRRRPYQALQYVKERPDINTRNSYAYEAVGCKCRFRKDQIGSTI</sequence>
<dbReference type="Proteomes" id="UP000001070">
    <property type="component" value="Unassembled WGS sequence"/>
</dbReference>
<dbReference type="AlphaFoldDB" id="B4IXZ4"/>
<dbReference type="InParanoid" id="B4IXZ4"/>
<protein>
    <submittedName>
        <fullName evidence="2">GH14644</fullName>
    </submittedName>
</protein>
<evidence type="ECO:0000259" key="1">
    <source>
        <dbReference type="Pfam" id="PF00112"/>
    </source>
</evidence>
<dbReference type="PhylomeDB" id="B4IXZ4"/>
<evidence type="ECO:0000313" key="3">
    <source>
        <dbReference type="Proteomes" id="UP000001070"/>
    </source>
</evidence>
<dbReference type="GO" id="GO:0008234">
    <property type="term" value="F:cysteine-type peptidase activity"/>
    <property type="evidence" value="ECO:0007669"/>
    <property type="project" value="InterPro"/>
</dbReference>
<dbReference type="SUPFAM" id="SSF54001">
    <property type="entry name" value="Cysteine proteinases"/>
    <property type="match status" value="1"/>
</dbReference>
<feature type="domain" description="Peptidase C1A papain C-terminal" evidence="1">
    <location>
        <begin position="22"/>
        <end position="85"/>
    </location>
</feature>
<reference evidence="2 3" key="1">
    <citation type="journal article" date="2007" name="Nature">
        <title>Evolution of genes and genomes on the Drosophila phylogeny.</title>
        <authorList>
            <consortium name="Drosophila 12 Genomes Consortium"/>
            <person name="Clark A.G."/>
            <person name="Eisen M.B."/>
            <person name="Smith D.R."/>
            <person name="Bergman C.M."/>
            <person name="Oliver B."/>
            <person name="Markow T.A."/>
            <person name="Kaufman T.C."/>
            <person name="Kellis M."/>
            <person name="Gelbart W."/>
            <person name="Iyer V.N."/>
            <person name="Pollard D.A."/>
            <person name="Sackton T.B."/>
            <person name="Larracuente A.M."/>
            <person name="Singh N.D."/>
            <person name="Abad J.P."/>
            <person name="Abt D.N."/>
            <person name="Adryan B."/>
            <person name="Aguade M."/>
            <person name="Akashi H."/>
            <person name="Anderson W.W."/>
            <person name="Aquadro C.F."/>
            <person name="Ardell D.H."/>
            <person name="Arguello R."/>
            <person name="Artieri C.G."/>
            <person name="Barbash D.A."/>
            <person name="Barker D."/>
            <person name="Barsanti P."/>
            <person name="Batterham P."/>
            <person name="Batzoglou S."/>
            <person name="Begun D."/>
            <person name="Bhutkar A."/>
            <person name="Blanco E."/>
            <person name="Bosak S.A."/>
            <person name="Bradley R.K."/>
            <person name="Brand A.D."/>
            <person name="Brent M.R."/>
            <person name="Brooks A.N."/>
            <person name="Brown R.H."/>
            <person name="Butlin R.K."/>
            <person name="Caggese C."/>
            <person name="Calvi B.R."/>
            <person name="Bernardo de Carvalho A."/>
            <person name="Caspi A."/>
            <person name="Castrezana S."/>
            <person name="Celniker S.E."/>
            <person name="Chang J.L."/>
            <person name="Chapple C."/>
            <person name="Chatterji S."/>
            <person name="Chinwalla A."/>
            <person name="Civetta A."/>
            <person name="Clifton S.W."/>
            <person name="Comeron J.M."/>
            <person name="Costello J.C."/>
            <person name="Coyne J.A."/>
            <person name="Daub J."/>
            <person name="David R.G."/>
            <person name="Delcher A.L."/>
            <person name="Delehaunty K."/>
            <person name="Do C.B."/>
            <person name="Ebling H."/>
            <person name="Edwards K."/>
            <person name="Eickbush T."/>
            <person name="Evans J.D."/>
            <person name="Filipski A."/>
            <person name="Findeiss S."/>
            <person name="Freyhult E."/>
            <person name="Fulton L."/>
            <person name="Fulton R."/>
            <person name="Garcia A.C."/>
            <person name="Gardiner A."/>
            <person name="Garfield D.A."/>
            <person name="Garvin B.E."/>
            <person name="Gibson G."/>
            <person name="Gilbert D."/>
            <person name="Gnerre S."/>
            <person name="Godfrey J."/>
            <person name="Good R."/>
            <person name="Gotea V."/>
            <person name="Gravely B."/>
            <person name="Greenberg A.J."/>
            <person name="Griffiths-Jones S."/>
            <person name="Gross S."/>
            <person name="Guigo R."/>
            <person name="Gustafson E.A."/>
            <person name="Haerty W."/>
            <person name="Hahn M.W."/>
            <person name="Halligan D.L."/>
            <person name="Halpern A.L."/>
            <person name="Halter G.M."/>
            <person name="Han M.V."/>
            <person name="Heger A."/>
            <person name="Hillier L."/>
            <person name="Hinrichs A.S."/>
            <person name="Holmes I."/>
            <person name="Hoskins R.A."/>
            <person name="Hubisz M.J."/>
            <person name="Hultmark D."/>
            <person name="Huntley M.A."/>
            <person name="Jaffe D.B."/>
            <person name="Jagadeeshan S."/>
            <person name="Jeck W.R."/>
            <person name="Johnson J."/>
            <person name="Jones C.D."/>
            <person name="Jordan W.C."/>
            <person name="Karpen G.H."/>
            <person name="Kataoka E."/>
            <person name="Keightley P.D."/>
            <person name="Kheradpour P."/>
            <person name="Kirkness E.F."/>
            <person name="Koerich L.B."/>
            <person name="Kristiansen K."/>
            <person name="Kudrna D."/>
            <person name="Kulathinal R.J."/>
            <person name="Kumar S."/>
            <person name="Kwok R."/>
            <person name="Lander E."/>
            <person name="Langley C.H."/>
            <person name="Lapoint R."/>
            <person name="Lazzaro B.P."/>
            <person name="Lee S.J."/>
            <person name="Levesque L."/>
            <person name="Li R."/>
            <person name="Lin C.F."/>
            <person name="Lin M.F."/>
            <person name="Lindblad-Toh K."/>
            <person name="Llopart A."/>
            <person name="Long M."/>
            <person name="Low L."/>
            <person name="Lozovsky E."/>
            <person name="Lu J."/>
            <person name="Luo M."/>
            <person name="Machado C.A."/>
            <person name="Makalowski W."/>
            <person name="Marzo M."/>
            <person name="Matsuda M."/>
            <person name="Matzkin L."/>
            <person name="McAllister B."/>
            <person name="McBride C.S."/>
            <person name="McKernan B."/>
            <person name="McKernan K."/>
            <person name="Mendez-Lago M."/>
            <person name="Minx P."/>
            <person name="Mollenhauer M.U."/>
            <person name="Montooth K."/>
            <person name="Mount S.M."/>
            <person name="Mu X."/>
            <person name="Myers E."/>
            <person name="Negre B."/>
            <person name="Newfeld S."/>
            <person name="Nielsen R."/>
            <person name="Noor M.A."/>
            <person name="O'Grady P."/>
            <person name="Pachter L."/>
            <person name="Papaceit M."/>
            <person name="Parisi M.J."/>
            <person name="Parisi M."/>
            <person name="Parts L."/>
            <person name="Pedersen J.S."/>
            <person name="Pesole G."/>
            <person name="Phillippy A.M."/>
            <person name="Ponting C.P."/>
            <person name="Pop M."/>
            <person name="Porcelli D."/>
            <person name="Powell J.R."/>
            <person name="Prohaska S."/>
            <person name="Pruitt K."/>
            <person name="Puig M."/>
            <person name="Quesneville H."/>
            <person name="Ram K.R."/>
            <person name="Rand D."/>
            <person name="Rasmussen M.D."/>
            <person name="Reed L.K."/>
            <person name="Reenan R."/>
            <person name="Reily A."/>
            <person name="Remington K.A."/>
            <person name="Rieger T.T."/>
            <person name="Ritchie M.G."/>
            <person name="Robin C."/>
            <person name="Rogers Y.H."/>
            <person name="Rohde C."/>
            <person name="Rozas J."/>
            <person name="Rubenfield M.J."/>
            <person name="Ruiz A."/>
            <person name="Russo S."/>
            <person name="Salzberg S.L."/>
            <person name="Sanchez-Gracia A."/>
            <person name="Saranga D.J."/>
            <person name="Sato H."/>
            <person name="Schaeffer S.W."/>
            <person name="Schatz M.C."/>
            <person name="Schlenke T."/>
            <person name="Schwartz R."/>
            <person name="Segarra C."/>
            <person name="Singh R.S."/>
            <person name="Sirot L."/>
            <person name="Sirota M."/>
            <person name="Sisneros N.B."/>
            <person name="Smith C.D."/>
            <person name="Smith T.F."/>
            <person name="Spieth J."/>
            <person name="Stage D.E."/>
            <person name="Stark A."/>
            <person name="Stephan W."/>
            <person name="Strausberg R.L."/>
            <person name="Strempel S."/>
            <person name="Sturgill D."/>
            <person name="Sutton G."/>
            <person name="Sutton G.G."/>
            <person name="Tao W."/>
            <person name="Teichmann S."/>
            <person name="Tobari Y.N."/>
            <person name="Tomimura Y."/>
            <person name="Tsolas J.M."/>
            <person name="Valente V.L."/>
            <person name="Venter E."/>
            <person name="Venter J.C."/>
            <person name="Vicario S."/>
            <person name="Vieira F.G."/>
            <person name="Vilella A.J."/>
            <person name="Villasante A."/>
            <person name="Walenz B."/>
            <person name="Wang J."/>
            <person name="Wasserman M."/>
            <person name="Watts T."/>
            <person name="Wilson D."/>
            <person name="Wilson R.K."/>
            <person name="Wing R.A."/>
            <person name="Wolfner M.F."/>
            <person name="Wong A."/>
            <person name="Wong G.K."/>
            <person name="Wu C.I."/>
            <person name="Wu G."/>
            <person name="Yamamoto D."/>
            <person name="Yang H.P."/>
            <person name="Yang S.P."/>
            <person name="Yorke J.A."/>
            <person name="Yoshida K."/>
            <person name="Zdobnov E."/>
            <person name="Zhang P."/>
            <person name="Zhang Y."/>
            <person name="Zimin A.V."/>
            <person name="Baldwin J."/>
            <person name="Abdouelleil A."/>
            <person name="Abdulkadir J."/>
            <person name="Abebe A."/>
            <person name="Abera B."/>
            <person name="Abreu J."/>
            <person name="Acer S.C."/>
            <person name="Aftuck L."/>
            <person name="Alexander A."/>
            <person name="An P."/>
            <person name="Anderson E."/>
            <person name="Anderson S."/>
            <person name="Arachi H."/>
            <person name="Azer M."/>
            <person name="Bachantsang P."/>
            <person name="Barry A."/>
            <person name="Bayul T."/>
            <person name="Berlin A."/>
            <person name="Bessette D."/>
            <person name="Bloom T."/>
            <person name="Blye J."/>
            <person name="Boguslavskiy L."/>
            <person name="Bonnet C."/>
            <person name="Boukhgalter B."/>
            <person name="Bourzgui I."/>
            <person name="Brown A."/>
            <person name="Cahill P."/>
            <person name="Channer S."/>
            <person name="Cheshatsang Y."/>
            <person name="Chuda L."/>
            <person name="Citroen M."/>
            <person name="Collymore A."/>
            <person name="Cooke P."/>
            <person name="Costello M."/>
            <person name="D'Aco K."/>
            <person name="Daza R."/>
            <person name="De Haan G."/>
            <person name="DeGray S."/>
            <person name="DeMaso C."/>
            <person name="Dhargay N."/>
            <person name="Dooley K."/>
            <person name="Dooley E."/>
            <person name="Doricent M."/>
            <person name="Dorje P."/>
            <person name="Dorjee K."/>
            <person name="Dupes A."/>
            <person name="Elong R."/>
            <person name="Falk J."/>
            <person name="Farina A."/>
            <person name="Faro S."/>
            <person name="Ferguson D."/>
            <person name="Fisher S."/>
            <person name="Foley C.D."/>
            <person name="Franke A."/>
            <person name="Friedrich D."/>
            <person name="Gadbois L."/>
            <person name="Gearin G."/>
            <person name="Gearin C.R."/>
            <person name="Giannoukos G."/>
            <person name="Goode T."/>
            <person name="Graham J."/>
            <person name="Grandbois E."/>
            <person name="Grewal S."/>
            <person name="Gyaltsen K."/>
            <person name="Hafez N."/>
            <person name="Hagos B."/>
            <person name="Hall J."/>
            <person name="Henson C."/>
            <person name="Hollinger A."/>
            <person name="Honan T."/>
            <person name="Huard M.D."/>
            <person name="Hughes L."/>
            <person name="Hurhula B."/>
            <person name="Husby M.E."/>
            <person name="Kamat A."/>
            <person name="Kanga B."/>
            <person name="Kashin S."/>
            <person name="Khazanovich D."/>
            <person name="Kisner P."/>
            <person name="Lance K."/>
            <person name="Lara M."/>
            <person name="Lee W."/>
            <person name="Lennon N."/>
            <person name="Letendre F."/>
            <person name="LeVine R."/>
            <person name="Lipovsky A."/>
            <person name="Liu X."/>
            <person name="Liu J."/>
            <person name="Liu S."/>
            <person name="Lokyitsang T."/>
            <person name="Lokyitsang Y."/>
            <person name="Lubonja R."/>
            <person name="Lui A."/>
            <person name="MacDonald P."/>
            <person name="Magnisalis V."/>
            <person name="Maru K."/>
            <person name="Matthews C."/>
            <person name="McCusker W."/>
            <person name="McDonough S."/>
            <person name="Mehta T."/>
            <person name="Meldrim J."/>
            <person name="Meneus L."/>
            <person name="Mihai O."/>
            <person name="Mihalev A."/>
            <person name="Mihova T."/>
            <person name="Mittelman R."/>
            <person name="Mlenga V."/>
            <person name="Montmayeur A."/>
            <person name="Mulrain L."/>
            <person name="Navidi A."/>
            <person name="Naylor J."/>
            <person name="Negash T."/>
            <person name="Nguyen T."/>
            <person name="Nguyen N."/>
            <person name="Nicol R."/>
            <person name="Norbu C."/>
            <person name="Norbu N."/>
            <person name="Novod N."/>
            <person name="O'Neill B."/>
            <person name="Osman S."/>
            <person name="Markiewicz E."/>
            <person name="Oyono O.L."/>
            <person name="Patti C."/>
            <person name="Phunkhang P."/>
            <person name="Pierre F."/>
            <person name="Priest M."/>
            <person name="Raghuraman S."/>
            <person name="Rege F."/>
            <person name="Reyes R."/>
            <person name="Rise C."/>
            <person name="Rogov P."/>
            <person name="Ross K."/>
            <person name="Ryan E."/>
            <person name="Settipalli S."/>
            <person name="Shea T."/>
            <person name="Sherpa N."/>
            <person name="Shi L."/>
            <person name="Shih D."/>
            <person name="Sparrow T."/>
            <person name="Spaulding J."/>
            <person name="Stalker J."/>
            <person name="Stange-Thomann N."/>
            <person name="Stavropoulos S."/>
            <person name="Stone C."/>
            <person name="Strader C."/>
            <person name="Tesfaye S."/>
            <person name="Thomson T."/>
            <person name="Thoulutsang Y."/>
            <person name="Thoulutsang D."/>
            <person name="Topham K."/>
            <person name="Topping I."/>
            <person name="Tsamla T."/>
            <person name="Vassiliev H."/>
            <person name="Vo A."/>
            <person name="Wangchuk T."/>
            <person name="Wangdi T."/>
            <person name="Weiand M."/>
            <person name="Wilkinson J."/>
            <person name="Wilson A."/>
            <person name="Yadav S."/>
            <person name="Young G."/>
            <person name="Yu Q."/>
            <person name="Zembek L."/>
            <person name="Zhong D."/>
            <person name="Zimmer A."/>
            <person name="Zwirko Z."/>
            <person name="Jaffe D.B."/>
            <person name="Alvarez P."/>
            <person name="Brockman W."/>
            <person name="Butler J."/>
            <person name="Chin C."/>
            <person name="Gnerre S."/>
            <person name="Grabherr M."/>
            <person name="Kleber M."/>
            <person name="Mauceli E."/>
            <person name="MacCallum I."/>
        </authorList>
    </citation>
    <scope>NUCLEOTIDE SEQUENCE [LARGE SCALE GENOMIC DNA]</scope>
    <source>
        <strain evidence="3">Tucson 15287-2541.00</strain>
    </source>
</reference>
<dbReference type="STRING" id="7222.B4IXZ4"/>
<dbReference type="EMBL" id="CH916366">
    <property type="protein sequence ID" value="EDV97537.1"/>
    <property type="molecule type" value="Genomic_DNA"/>
</dbReference>
<evidence type="ECO:0000313" key="2">
    <source>
        <dbReference type="EMBL" id="EDV97537.1"/>
    </source>
</evidence>
<dbReference type="Pfam" id="PF00112">
    <property type="entry name" value="Peptidase_C1"/>
    <property type="match status" value="1"/>
</dbReference>
<proteinExistence type="predicted"/>
<dbReference type="GO" id="GO:0006508">
    <property type="term" value="P:proteolysis"/>
    <property type="evidence" value="ECO:0007669"/>
    <property type="project" value="InterPro"/>
</dbReference>
<dbReference type="Gene3D" id="3.90.70.10">
    <property type="entry name" value="Cysteine proteinases"/>
    <property type="match status" value="1"/>
</dbReference>
<dbReference type="InterPro" id="IPR038765">
    <property type="entry name" value="Papain-like_cys_pep_sf"/>
</dbReference>
<organism evidence="3">
    <name type="scientific">Drosophila grimshawi</name>
    <name type="common">Hawaiian fruit fly</name>
    <name type="synonym">Idiomyia grimshawi</name>
    <dbReference type="NCBI Taxonomy" id="7222"/>
    <lineage>
        <taxon>Eukaryota</taxon>
        <taxon>Metazoa</taxon>
        <taxon>Ecdysozoa</taxon>
        <taxon>Arthropoda</taxon>
        <taxon>Hexapoda</taxon>
        <taxon>Insecta</taxon>
        <taxon>Pterygota</taxon>
        <taxon>Neoptera</taxon>
        <taxon>Endopterygota</taxon>
        <taxon>Diptera</taxon>
        <taxon>Brachycera</taxon>
        <taxon>Muscomorpha</taxon>
        <taxon>Ephydroidea</taxon>
        <taxon>Drosophilidae</taxon>
        <taxon>Drosophila</taxon>
        <taxon>Hawaiian Drosophila</taxon>
    </lineage>
</organism>
<name>B4IXZ4_DROGR</name>
<gene>
    <name evidence="2" type="primary">Dgri\GH14644</name>
    <name evidence="2" type="ORF">Dgri_GH14644</name>
</gene>
<dbReference type="InterPro" id="IPR000668">
    <property type="entry name" value="Peptidase_C1A_C"/>
</dbReference>
<dbReference type="HOGENOM" id="CLU_2457111_0_0_1"/>
<accession>B4IXZ4</accession>